<dbReference type="PROSITE" id="PS00922">
    <property type="entry name" value="TRANSGLYCOSYLASE"/>
    <property type="match status" value="1"/>
</dbReference>
<comment type="similarity">
    <text evidence="1">Belongs to the transglycosylase Slt family.</text>
</comment>
<organism evidence="5 8">
    <name type="scientific">Bacteroides intestinalis</name>
    <dbReference type="NCBI Taxonomy" id="329854"/>
    <lineage>
        <taxon>Bacteria</taxon>
        <taxon>Pseudomonadati</taxon>
        <taxon>Bacteroidota</taxon>
        <taxon>Bacteroidia</taxon>
        <taxon>Bacteroidales</taxon>
        <taxon>Bacteroidaceae</taxon>
        <taxon>Bacteroides</taxon>
    </lineage>
</organism>
<dbReference type="EMBL" id="QRWT01000010">
    <property type="protein sequence ID" value="RGT51873.1"/>
    <property type="molecule type" value="Genomic_DNA"/>
</dbReference>
<dbReference type="EMBL" id="QRQM01000008">
    <property type="protein sequence ID" value="RHN07582.1"/>
    <property type="molecule type" value="Genomic_DNA"/>
</dbReference>
<dbReference type="Pfam" id="PF01476">
    <property type="entry name" value="LysM"/>
    <property type="match status" value="1"/>
</dbReference>
<feature type="domain" description="LysM" evidence="3">
    <location>
        <begin position="390"/>
        <end position="433"/>
    </location>
</feature>
<dbReference type="PANTHER" id="PTHR37423">
    <property type="entry name" value="SOLUBLE LYTIC MUREIN TRANSGLYCOSYLASE-RELATED"/>
    <property type="match status" value="1"/>
</dbReference>
<accession>A0A3E4KSA3</accession>
<dbReference type="InterPro" id="IPR008258">
    <property type="entry name" value="Transglycosylase_SLT_dom_1"/>
</dbReference>
<dbReference type="CDD" id="cd16894">
    <property type="entry name" value="MltD-like"/>
    <property type="match status" value="1"/>
</dbReference>
<protein>
    <submittedName>
        <fullName evidence="5">LysM peptidoglycan-binding domain-containing protein</fullName>
    </submittedName>
</protein>
<dbReference type="Proteomes" id="UP000286003">
    <property type="component" value="Unassembled WGS sequence"/>
</dbReference>
<evidence type="ECO:0000256" key="2">
    <source>
        <dbReference type="SAM" id="SignalP"/>
    </source>
</evidence>
<dbReference type="EMBL" id="RCXO01000033">
    <property type="protein sequence ID" value="RYT77660.1"/>
    <property type="molecule type" value="Genomic_DNA"/>
</dbReference>
<dbReference type="Gene3D" id="1.10.530.10">
    <property type="match status" value="1"/>
</dbReference>
<reference evidence="7 8" key="1">
    <citation type="submission" date="2018-08" db="EMBL/GenBank/DDBJ databases">
        <title>A genome reference for cultivated species of the human gut microbiota.</title>
        <authorList>
            <person name="Zou Y."/>
            <person name="Xue W."/>
            <person name="Luo G."/>
        </authorList>
    </citation>
    <scope>NUCLEOTIDE SEQUENCE [LARGE SCALE GENOMIC DNA]</scope>
    <source>
        <strain evidence="4 7">AF19-10AC</strain>
        <strain evidence="5 8">AF31-23</strain>
    </source>
</reference>
<dbReference type="GO" id="GO:0008933">
    <property type="term" value="F:peptidoglycan lytic transglycosylase activity"/>
    <property type="evidence" value="ECO:0007669"/>
    <property type="project" value="InterPro"/>
</dbReference>
<dbReference type="OrthoDB" id="9815002at2"/>
<dbReference type="PANTHER" id="PTHR37423:SF2">
    <property type="entry name" value="MEMBRANE-BOUND LYTIC MUREIN TRANSGLYCOSYLASE C"/>
    <property type="match status" value="1"/>
</dbReference>
<feature type="signal peptide" evidence="2">
    <location>
        <begin position="1"/>
        <end position="29"/>
    </location>
</feature>
<sequence length="435" mass="49576">MKNKSVNMKKFIATPFLFCLSLFAFQAQAQESVEVVIRDNGTERQESIELPQSMTYPLDSLLNDWKAKNYIDLGKDCSTSTENPLFSDSVYIDRLSRIPAVMEMPYNEIVRKFIDMYTGRLRNNVSFMLSACNFYMPIFEEALDAYGLPLELRYLPIIESALNPSARSRVGASGLWQFMLATGKMYGLESNSLIDERCDPIKATWAAARYLKDLYAIYQDWNLVIAAYNCGPGTINKAIRRAGGKTDYWEIYNFLPKETRGYVPAFIAANYVMTYYCKHNICPMETNIPDATDTIQVTKNLHFEQLADICGVSMEEIKSLNPQYKKNIIPGDSKTQTLRLPMNYISTFIDSQDTIYAHRANELFKNRRTVAISEPRSTARRATTGSGNLTYHKIRNGETLGTIARRYGVTVKQLQSWNGLHNTKISAGKQLKIYK</sequence>
<dbReference type="Proteomes" id="UP000284772">
    <property type="component" value="Unassembled WGS sequence"/>
</dbReference>
<gene>
    <name evidence="4" type="ORF">DWX27_11730</name>
    <name evidence="5" type="ORF">DWZ32_08425</name>
    <name evidence="6" type="ORF">EAJ06_19875</name>
</gene>
<evidence type="ECO:0000259" key="3">
    <source>
        <dbReference type="PROSITE" id="PS51782"/>
    </source>
</evidence>
<evidence type="ECO:0000313" key="5">
    <source>
        <dbReference type="EMBL" id="RHN07582.1"/>
    </source>
</evidence>
<dbReference type="GO" id="GO:0000270">
    <property type="term" value="P:peptidoglycan metabolic process"/>
    <property type="evidence" value="ECO:0007669"/>
    <property type="project" value="InterPro"/>
</dbReference>
<dbReference type="SUPFAM" id="SSF54106">
    <property type="entry name" value="LysM domain"/>
    <property type="match status" value="1"/>
</dbReference>
<evidence type="ECO:0000313" key="9">
    <source>
        <dbReference type="Proteomes" id="UP000291191"/>
    </source>
</evidence>
<name>A0A3E4KSA3_9BACE</name>
<evidence type="ECO:0000313" key="7">
    <source>
        <dbReference type="Proteomes" id="UP000284772"/>
    </source>
</evidence>
<proteinExistence type="inferred from homology"/>
<dbReference type="GO" id="GO:0016020">
    <property type="term" value="C:membrane"/>
    <property type="evidence" value="ECO:0007669"/>
    <property type="project" value="InterPro"/>
</dbReference>
<dbReference type="SUPFAM" id="SSF53955">
    <property type="entry name" value="Lysozyme-like"/>
    <property type="match status" value="1"/>
</dbReference>
<keyword evidence="9" id="KW-1185">Reference proteome</keyword>
<reference evidence="6 9" key="2">
    <citation type="journal article" date="2019" name="Science, e1252229">
        <title>Invertible promoters mediate bacterial phase variation, antibiotic resistance, and host adaptation in the gut.</title>
        <authorList>
            <person name="Jiang X."/>
            <person name="Hall A.B."/>
            <person name="Arthur T.D."/>
            <person name="Plichta D.R."/>
            <person name="Covington C.T."/>
            <person name="Poyet M."/>
            <person name="Crothers J."/>
            <person name="Moses P.L."/>
            <person name="Tolonen A.C."/>
            <person name="Vlamakis H."/>
            <person name="Alm E.J."/>
            <person name="Xavier R.J."/>
        </authorList>
    </citation>
    <scope>NUCLEOTIDE SEQUENCE [LARGE SCALE GENOMIC DNA]</scope>
    <source>
        <strain evidence="6">Bf_0095</strain>
        <strain evidence="9">bf_0095</strain>
    </source>
</reference>
<dbReference type="InterPro" id="IPR018392">
    <property type="entry name" value="LysM"/>
</dbReference>
<dbReference type="RefSeq" id="WP_007667096.1">
    <property type="nucleotide sequence ID" value="NZ_BAABZC010000005.1"/>
</dbReference>
<dbReference type="AlphaFoldDB" id="A0A3E4KSA3"/>
<evidence type="ECO:0000313" key="6">
    <source>
        <dbReference type="EMBL" id="RYT77660.1"/>
    </source>
</evidence>
<dbReference type="GeneID" id="26161730"/>
<dbReference type="InterPro" id="IPR023346">
    <property type="entry name" value="Lysozyme-like_dom_sf"/>
</dbReference>
<evidence type="ECO:0000256" key="1">
    <source>
        <dbReference type="ARBA" id="ARBA00007734"/>
    </source>
</evidence>
<comment type="caution">
    <text evidence="5">The sequence shown here is derived from an EMBL/GenBank/DDBJ whole genome shotgun (WGS) entry which is preliminary data.</text>
</comment>
<dbReference type="InterPro" id="IPR000189">
    <property type="entry name" value="Transglyc_AS"/>
</dbReference>
<dbReference type="PROSITE" id="PS51782">
    <property type="entry name" value="LYSM"/>
    <property type="match status" value="1"/>
</dbReference>
<dbReference type="Gene3D" id="3.10.350.10">
    <property type="entry name" value="LysM domain"/>
    <property type="match status" value="1"/>
</dbReference>
<evidence type="ECO:0000313" key="4">
    <source>
        <dbReference type="EMBL" id="RGT51873.1"/>
    </source>
</evidence>
<keyword evidence="2" id="KW-0732">Signal</keyword>
<dbReference type="SMART" id="SM00257">
    <property type="entry name" value="LysM"/>
    <property type="match status" value="1"/>
</dbReference>
<dbReference type="Proteomes" id="UP000291191">
    <property type="component" value="Unassembled WGS sequence"/>
</dbReference>
<dbReference type="CDD" id="cd00118">
    <property type="entry name" value="LysM"/>
    <property type="match status" value="1"/>
</dbReference>
<evidence type="ECO:0000313" key="8">
    <source>
        <dbReference type="Proteomes" id="UP000286003"/>
    </source>
</evidence>
<feature type="chain" id="PRO_5044592901" evidence="2">
    <location>
        <begin position="30"/>
        <end position="435"/>
    </location>
</feature>
<dbReference type="InterPro" id="IPR036779">
    <property type="entry name" value="LysM_dom_sf"/>
</dbReference>
<dbReference type="Pfam" id="PF01464">
    <property type="entry name" value="SLT"/>
    <property type="match status" value="1"/>
</dbReference>